<comment type="cofactor">
    <cofactor evidence="1">
        <name>Mg(2+)</name>
        <dbReference type="ChEBI" id="CHEBI:18420"/>
    </cofactor>
</comment>
<keyword evidence="3" id="KW-0378">Hydrolase</keyword>
<keyword evidence="4" id="KW-0460">Magnesium</keyword>
<evidence type="ECO:0000256" key="1">
    <source>
        <dbReference type="ARBA" id="ARBA00001946"/>
    </source>
</evidence>
<accession>A0ABV5AXQ7</accession>
<dbReference type="RefSeq" id="WP_375357041.1">
    <property type="nucleotide sequence ID" value="NZ_JBHHMI010000019.1"/>
</dbReference>
<organism evidence="6 7">
    <name type="scientific">Paenibacillus enshidis</name>
    <dbReference type="NCBI Taxonomy" id="1458439"/>
    <lineage>
        <taxon>Bacteria</taxon>
        <taxon>Bacillati</taxon>
        <taxon>Bacillota</taxon>
        <taxon>Bacilli</taxon>
        <taxon>Bacillales</taxon>
        <taxon>Paenibacillaceae</taxon>
        <taxon>Paenibacillus</taxon>
    </lineage>
</organism>
<dbReference type="Pfam" id="PF04794">
    <property type="entry name" value="YdjC"/>
    <property type="match status" value="1"/>
</dbReference>
<dbReference type="InterPro" id="IPR006879">
    <property type="entry name" value="YdjC-like"/>
</dbReference>
<dbReference type="Proteomes" id="UP001580346">
    <property type="component" value="Unassembled WGS sequence"/>
</dbReference>
<evidence type="ECO:0000313" key="7">
    <source>
        <dbReference type="Proteomes" id="UP001580346"/>
    </source>
</evidence>
<dbReference type="EMBL" id="JBHHMI010000019">
    <property type="protein sequence ID" value="MFB5268767.1"/>
    <property type="molecule type" value="Genomic_DNA"/>
</dbReference>
<proteinExistence type="predicted"/>
<keyword evidence="2" id="KW-0479">Metal-binding</keyword>
<dbReference type="PANTHER" id="PTHR31609">
    <property type="entry name" value="YDJC DEACETYLASE FAMILY MEMBER"/>
    <property type="match status" value="1"/>
</dbReference>
<evidence type="ECO:0000256" key="2">
    <source>
        <dbReference type="ARBA" id="ARBA00022723"/>
    </source>
</evidence>
<evidence type="ECO:0000256" key="3">
    <source>
        <dbReference type="ARBA" id="ARBA00022801"/>
    </source>
</evidence>
<dbReference type="PANTHER" id="PTHR31609:SF1">
    <property type="entry name" value="CARBOHYDRATE DEACETYLASE"/>
    <property type="match status" value="1"/>
</dbReference>
<gene>
    <name evidence="6" type="ORF">ACE41H_18550</name>
</gene>
<sequence length="283" mass="32398">MSNERLLIINADDFGMCHSTNHAISKLLADGVTASTSLMVTCPWVLEAAAFLKQNPNADVGIHTTFTSEWQHYKWGPLNTQLSTLTDQFGYFPADTATVVANAAPEEIREEAAAQIEFALRLGIDLTHVDNHMGSVYHVTEILLDLCETYRLPLRFSKLSGMFLQHPRHNEMVKLAEEKGVLLLDHFEMLPFSSEAGEKVPYAFTKEAAIHVIKNLKPGLTELVFHPSRDTRELKAITDTWPIRRYEYDLFRDKDIIRLLRKEDIRVATWREIRDRQRSMQST</sequence>
<keyword evidence="5" id="KW-0119">Carbohydrate metabolism</keyword>
<dbReference type="Gene3D" id="3.20.20.370">
    <property type="entry name" value="Glycoside hydrolase/deacetylase"/>
    <property type="match status" value="1"/>
</dbReference>
<keyword evidence="7" id="KW-1185">Reference proteome</keyword>
<dbReference type="CDD" id="cd10802">
    <property type="entry name" value="YdjC_TTHB029_like"/>
    <property type="match status" value="1"/>
</dbReference>
<protein>
    <submittedName>
        <fullName evidence="6">Polysaccharide deacetylase family protein</fullName>
    </submittedName>
</protein>
<evidence type="ECO:0000313" key="6">
    <source>
        <dbReference type="EMBL" id="MFB5268767.1"/>
    </source>
</evidence>
<dbReference type="InterPro" id="IPR011330">
    <property type="entry name" value="Glyco_hydro/deAcase_b/a-brl"/>
</dbReference>
<dbReference type="SUPFAM" id="SSF88713">
    <property type="entry name" value="Glycoside hydrolase/deacetylase"/>
    <property type="match status" value="1"/>
</dbReference>
<evidence type="ECO:0000256" key="5">
    <source>
        <dbReference type="ARBA" id="ARBA00023277"/>
    </source>
</evidence>
<name>A0ABV5AXQ7_9BACL</name>
<comment type="caution">
    <text evidence="6">The sequence shown here is derived from an EMBL/GenBank/DDBJ whole genome shotgun (WGS) entry which is preliminary data.</text>
</comment>
<evidence type="ECO:0000256" key="4">
    <source>
        <dbReference type="ARBA" id="ARBA00022842"/>
    </source>
</evidence>
<reference evidence="6 7" key="1">
    <citation type="submission" date="2024-09" db="EMBL/GenBank/DDBJ databases">
        <title>Paenibacillus zeirhizospherea sp. nov., isolated from surface of the maize (Zea mays) roots in a horticulture field, Hungary.</title>
        <authorList>
            <person name="Marton D."/>
            <person name="Farkas M."/>
            <person name="Bedics A."/>
            <person name="Toth E."/>
            <person name="Tancsics A."/>
            <person name="Boka K."/>
            <person name="Maroti G."/>
            <person name="Kriszt B."/>
            <person name="Cserhati M."/>
        </authorList>
    </citation>
    <scope>NUCLEOTIDE SEQUENCE [LARGE SCALE GENOMIC DNA]</scope>
    <source>
        <strain evidence="6 7">KCTC 33519</strain>
    </source>
</reference>